<feature type="transmembrane region" description="Helical" evidence="4">
    <location>
        <begin position="284"/>
        <end position="303"/>
    </location>
</feature>
<dbReference type="SUPFAM" id="SSF47661">
    <property type="entry name" value="t-snare proteins"/>
    <property type="match status" value="1"/>
</dbReference>
<dbReference type="GO" id="GO:0048278">
    <property type="term" value="P:vesicle docking"/>
    <property type="evidence" value="ECO:0007669"/>
    <property type="project" value="TreeGrafter"/>
</dbReference>
<dbReference type="GO" id="GO:0006886">
    <property type="term" value="P:intracellular protein transport"/>
    <property type="evidence" value="ECO:0007669"/>
    <property type="project" value="TreeGrafter"/>
</dbReference>
<dbReference type="GO" id="GO:0000149">
    <property type="term" value="F:SNARE binding"/>
    <property type="evidence" value="ECO:0007669"/>
    <property type="project" value="TreeGrafter"/>
</dbReference>
<keyword evidence="4" id="KW-0812">Transmembrane</keyword>
<dbReference type="InterPro" id="IPR000727">
    <property type="entry name" value="T_SNARE_dom"/>
</dbReference>
<dbReference type="AlphaFoldDB" id="A0A1E1X958"/>
<feature type="domain" description="T-SNARE coiled-coil homology" evidence="5">
    <location>
        <begin position="208"/>
        <end position="270"/>
    </location>
</feature>
<dbReference type="FunFam" id="1.20.5.110:FF:000059">
    <property type="entry name" value="Related to syntaxin 12"/>
    <property type="match status" value="1"/>
</dbReference>
<dbReference type="InterPro" id="IPR006011">
    <property type="entry name" value="Syntaxin_N"/>
</dbReference>
<dbReference type="SMART" id="SM00503">
    <property type="entry name" value="SynN"/>
    <property type="match status" value="1"/>
</dbReference>
<dbReference type="PANTHER" id="PTHR19957:SF38">
    <property type="entry name" value="LD27581P"/>
    <property type="match status" value="1"/>
</dbReference>
<keyword evidence="4" id="KW-1133">Transmembrane helix</keyword>
<dbReference type="EMBL" id="GFAC01003391">
    <property type="protein sequence ID" value="JAT95797.1"/>
    <property type="molecule type" value="mRNA"/>
</dbReference>
<dbReference type="PROSITE" id="PS50192">
    <property type="entry name" value="T_SNARE"/>
    <property type="match status" value="1"/>
</dbReference>
<dbReference type="Pfam" id="PF05739">
    <property type="entry name" value="SNARE"/>
    <property type="match status" value="1"/>
</dbReference>
<comment type="similarity">
    <text evidence="1">Belongs to the syntaxin family.</text>
</comment>
<dbReference type="InterPro" id="IPR045242">
    <property type="entry name" value="Syntaxin"/>
</dbReference>
<proteinExistence type="evidence at transcript level"/>
<dbReference type="SMART" id="SM00397">
    <property type="entry name" value="t_SNARE"/>
    <property type="match status" value="1"/>
</dbReference>
<evidence type="ECO:0000256" key="1">
    <source>
        <dbReference type="ARBA" id="ARBA00009063"/>
    </source>
</evidence>
<dbReference type="InterPro" id="IPR010989">
    <property type="entry name" value="SNARE"/>
</dbReference>
<dbReference type="Pfam" id="PF14523">
    <property type="entry name" value="Syntaxin_2"/>
    <property type="match status" value="1"/>
</dbReference>
<organism evidence="6">
    <name type="scientific">Amblyomma aureolatum</name>
    <dbReference type="NCBI Taxonomy" id="187763"/>
    <lineage>
        <taxon>Eukaryota</taxon>
        <taxon>Metazoa</taxon>
        <taxon>Ecdysozoa</taxon>
        <taxon>Arthropoda</taxon>
        <taxon>Chelicerata</taxon>
        <taxon>Arachnida</taxon>
        <taxon>Acari</taxon>
        <taxon>Parasitiformes</taxon>
        <taxon>Ixodida</taxon>
        <taxon>Ixodoidea</taxon>
        <taxon>Ixodidae</taxon>
        <taxon>Amblyomminae</taxon>
        <taxon>Amblyomma</taxon>
    </lineage>
</organism>
<accession>A0A1E1X958</accession>
<feature type="compositionally biased region" description="Polar residues" evidence="3">
    <location>
        <begin position="12"/>
        <end position="22"/>
    </location>
</feature>
<dbReference type="Gene3D" id="1.20.58.70">
    <property type="match status" value="1"/>
</dbReference>
<feature type="region of interest" description="Disordered" evidence="3">
    <location>
        <begin position="1"/>
        <end position="37"/>
    </location>
</feature>
<dbReference type="GO" id="GO:0012505">
    <property type="term" value="C:endomembrane system"/>
    <property type="evidence" value="ECO:0007669"/>
    <property type="project" value="TreeGrafter"/>
</dbReference>
<dbReference type="GO" id="GO:0006906">
    <property type="term" value="P:vesicle fusion"/>
    <property type="evidence" value="ECO:0007669"/>
    <property type="project" value="TreeGrafter"/>
</dbReference>
<evidence type="ECO:0000256" key="4">
    <source>
        <dbReference type="SAM" id="Phobius"/>
    </source>
</evidence>
<evidence type="ECO:0000313" key="6">
    <source>
        <dbReference type="EMBL" id="JAT95797.1"/>
    </source>
</evidence>
<evidence type="ECO:0000256" key="3">
    <source>
        <dbReference type="SAM" id="MobiDB-lite"/>
    </source>
</evidence>
<dbReference type="PANTHER" id="PTHR19957">
    <property type="entry name" value="SYNTAXIN"/>
    <property type="match status" value="1"/>
</dbReference>
<evidence type="ECO:0000259" key="5">
    <source>
        <dbReference type="PROSITE" id="PS50192"/>
    </source>
</evidence>
<keyword evidence="2" id="KW-0532">Neurotransmitter transport</keyword>
<protein>
    <submittedName>
        <fullName evidence="6">Putative snare protein pep12/vam3/syntaxin 7/syntaxin 17</fullName>
    </submittedName>
</protein>
<evidence type="ECO:0000256" key="2">
    <source>
        <dbReference type="ARBA" id="ARBA00022775"/>
    </source>
</evidence>
<name>A0A1E1X958_9ACAR</name>
<dbReference type="Gene3D" id="1.20.5.110">
    <property type="match status" value="1"/>
</dbReference>
<dbReference type="GO" id="GO:0031201">
    <property type="term" value="C:SNARE complex"/>
    <property type="evidence" value="ECO:0007669"/>
    <property type="project" value="TreeGrafter"/>
</dbReference>
<dbReference type="CDD" id="cd15847">
    <property type="entry name" value="SNARE_syntaxin7_like"/>
    <property type="match status" value="1"/>
</dbReference>
<sequence length="305" mass="33832">MSLWNSPGGGRDTQNYGSTEQSYGGMGSPTRGSDTQQRYHQLCDSISSSIFSINNATATLERASKQLGTQADTDAFREKLHMTQQNANLTIKSTTSALQDLGALVTHGDKQQKLQSSRLRSEFQEVVKRYSNLQKQVATRQKYTMGVRPGGVAARPSGGGAAPQSGGWFDALRQRPEEATSLLDGVESPQSPTQQQQQQWRQDFDYEQAMLMERDQRVRQIEADMLDCNQIFKDLASIVHEQGAVIDTIEGNIENTQQNTSQAVDQLRSAASYQRKYRQKTCCLLVLVVVVAAVVALVIFFSIKK</sequence>
<dbReference type="GO" id="GO:0005484">
    <property type="term" value="F:SNAP receptor activity"/>
    <property type="evidence" value="ECO:0007669"/>
    <property type="project" value="TreeGrafter"/>
</dbReference>
<feature type="region of interest" description="Disordered" evidence="3">
    <location>
        <begin position="180"/>
        <end position="199"/>
    </location>
</feature>
<reference evidence="6" key="1">
    <citation type="journal article" date="2017" name="Front. Cell. Infect. Microbiol.">
        <title>The Distinct Transcriptional Response of the Midgut of Amblyomma sculptum and Amblyomma aureolatum Ticks to Rickettsia rickettsii Correlates to Their Differences in Susceptibility to Infection.</title>
        <authorList>
            <person name="Martins L.A."/>
            <person name="Galletti M.F.B.M."/>
            <person name="Ribeiro J.M."/>
            <person name="Fujita A."/>
            <person name="Costa F.B."/>
            <person name="Labruna M.B."/>
            <person name="Daffre S."/>
            <person name="Fogaca A.C."/>
        </authorList>
    </citation>
    <scope>NUCLEOTIDE SEQUENCE</scope>
</reference>
<keyword evidence="4" id="KW-0472">Membrane</keyword>
<keyword evidence="2" id="KW-0813">Transport</keyword>
<dbReference type="GO" id="GO:0006836">
    <property type="term" value="P:neurotransmitter transport"/>
    <property type="evidence" value="ECO:0007669"/>
    <property type="project" value="UniProtKB-KW"/>
</dbReference>